<dbReference type="SUPFAM" id="SSF53474">
    <property type="entry name" value="alpha/beta-Hydrolases"/>
    <property type="match status" value="1"/>
</dbReference>
<dbReference type="InterPro" id="IPR013094">
    <property type="entry name" value="AB_hydrolase_3"/>
</dbReference>
<reference evidence="4 5" key="1">
    <citation type="submission" date="2020-07" db="EMBL/GenBank/DDBJ databases">
        <title>Sequencing the genomes of 1000 actinobacteria strains.</title>
        <authorList>
            <person name="Klenk H.-P."/>
        </authorList>
    </citation>
    <scope>NUCLEOTIDE SEQUENCE [LARGE SCALE GENOMIC DNA]</scope>
    <source>
        <strain evidence="4 5">DSM 22083</strain>
    </source>
</reference>
<organism evidence="4 5">
    <name type="scientific">Microlunatus parietis</name>
    <dbReference type="NCBI Taxonomy" id="682979"/>
    <lineage>
        <taxon>Bacteria</taxon>
        <taxon>Bacillati</taxon>
        <taxon>Actinomycetota</taxon>
        <taxon>Actinomycetes</taxon>
        <taxon>Propionibacteriales</taxon>
        <taxon>Propionibacteriaceae</taxon>
        <taxon>Microlunatus</taxon>
    </lineage>
</organism>
<dbReference type="InterPro" id="IPR050300">
    <property type="entry name" value="GDXG_lipolytic_enzyme"/>
</dbReference>
<dbReference type="GO" id="GO:0016787">
    <property type="term" value="F:hydrolase activity"/>
    <property type="evidence" value="ECO:0007669"/>
    <property type="project" value="UniProtKB-KW"/>
</dbReference>
<keyword evidence="5" id="KW-1185">Reference proteome</keyword>
<dbReference type="Gene3D" id="3.40.50.1820">
    <property type="entry name" value="alpha/beta hydrolase"/>
    <property type="match status" value="1"/>
</dbReference>
<dbReference type="RefSeq" id="WP_179755522.1">
    <property type="nucleotide sequence ID" value="NZ_JACCBU010000001.1"/>
</dbReference>
<dbReference type="EC" id="3.1.1.-" evidence="4"/>
<name>A0A7Y9IBB1_9ACTN</name>
<dbReference type="Proteomes" id="UP000569914">
    <property type="component" value="Unassembled WGS sequence"/>
</dbReference>
<evidence type="ECO:0000313" key="5">
    <source>
        <dbReference type="Proteomes" id="UP000569914"/>
    </source>
</evidence>
<feature type="region of interest" description="Disordered" evidence="2">
    <location>
        <begin position="1"/>
        <end position="20"/>
    </location>
</feature>
<dbReference type="EMBL" id="JACCBU010000001">
    <property type="protein sequence ID" value="NYE73773.1"/>
    <property type="molecule type" value="Genomic_DNA"/>
</dbReference>
<dbReference type="PANTHER" id="PTHR48081">
    <property type="entry name" value="AB HYDROLASE SUPERFAMILY PROTEIN C4A8.06C"/>
    <property type="match status" value="1"/>
</dbReference>
<keyword evidence="1 4" id="KW-0378">Hydrolase</keyword>
<dbReference type="AlphaFoldDB" id="A0A7Y9IBB1"/>
<feature type="domain" description="Alpha/beta hydrolase fold-3" evidence="3">
    <location>
        <begin position="85"/>
        <end position="289"/>
    </location>
</feature>
<evidence type="ECO:0000256" key="2">
    <source>
        <dbReference type="SAM" id="MobiDB-lite"/>
    </source>
</evidence>
<sequence length="316" mass="33303">MELEPAVAAARAQVPREQSAEDMIEHRRLADAYQDQLWPLVGLDGPELSTREVMISTPGRPDARLQLLYPPGAEPGGEPLPACLTLFGGGWRQGGLHHPSHRHPAARRAAGAGVIMASLSYALAPEHPYPAALDQCVAALDWLVDHGPELGVDPGRIGLDGTSAGGNLAAALALRNRDGAGHPLRLQILEVAALDLTGGHFDWTCVGPDVREPVQSELLGIVRQYVPTGRVTDPYVSPLLAGDLSGLPPAYILTSELDPLRGDGEAYASALSRAGVPVAAFRVIGADHGSQVFEKVSLGARAAQSMINSALRTLHD</sequence>
<accession>A0A7Y9IBB1</accession>
<dbReference type="Pfam" id="PF07859">
    <property type="entry name" value="Abhydrolase_3"/>
    <property type="match status" value="1"/>
</dbReference>
<proteinExistence type="predicted"/>
<gene>
    <name evidence="4" type="ORF">BKA15_005102</name>
</gene>
<evidence type="ECO:0000259" key="3">
    <source>
        <dbReference type="Pfam" id="PF07859"/>
    </source>
</evidence>
<protein>
    <submittedName>
        <fullName evidence="4">Acetyl esterase</fullName>
        <ecNumber evidence="4">3.1.1.-</ecNumber>
    </submittedName>
</protein>
<feature type="compositionally biased region" description="Low complexity" evidence="2">
    <location>
        <begin position="1"/>
        <end position="17"/>
    </location>
</feature>
<dbReference type="InterPro" id="IPR029058">
    <property type="entry name" value="AB_hydrolase_fold"/>
</dbReference>
<comment type="caution">
    <text evidence="4">The sequence shown here is derived from an EMBL/GenBank/DDBJ whole genome shotgun (WGS) entry which is preliminary data.</text>
</comment>
<evidence type="ECO:0000313" key="4">
    <source>
        <dbReference type="EMBL" id="NYE73773.1"/>
    </source>
</evidence>
<dbReference type="PANTHER" id="PTHR48081:SF8">
    <property type="entry name" value="ALPHA_BETA HYDROLASE FOLD-3 DOMAIN-CONTAINING PROTEIN-RELATED"/>
    <property type="match status" value="1"/>
</dbReference>
<evidence type="ECO:0000256" key="1">
    <source>
        <dbReference type="ARBA" id="ARBA00022801"/>
    </source>
</evidence>